<comment type="similarity">
    <text evidence="1">Belongs to the membrane fusion protein (MFP) (TC 8.A.1) family.</text>
</comment>
<dbReference type="EMBL" id="JBFNXR010000052">
    <property type="protein sequence ID" value="MEW9856437.1"/>
    <property type="molecule type" value="Genomic_DNA"/>
</dbReference>
<feature type="chain" id="PRO_5045257197" evidence="3">
    <location>
        <begin position="22"/>
        <end position="364"/>
    </location>
</feature>
<keyword evidence="3" id="KW-0732">Signal</keyword>
<comment type="caution">
    <text evidence="6">The sequence shown here is derived from an EMBL/GenBank/DDBJ whole genome shotgun (WGS) entry which is preliminary data.</text>
</comment>
<evidence type="ECO:0000259" key="5">
    <source>
        <dbReference type="Pfam" id="PF25989"/>
    </source>
</evidence>
<dbReference type="PANTHER" id="PTHR30469:SF11">
    <property type="entry name" value="BLL4320 PROTEIN"/>
    <property type="match status" value="1"/>
</dbReference>
<sequence length="364" mass="39019">MIKRTLACVTLIAGLALSACGSEEDTKAAQPPTRVVAQTVQMLPEQGEVDAIGTARAVTAAELYPEAAGLITAVRFSAGDRVARGAPLVQLDDRRERLAVRLARVAVAEADQLLGRYRRIEDTGALSASQIEAGETALQSAKIQLEQAQVALADRTVRAPFSGFMGIPQVDRGDRITPTTLIGTIDDRSTLFVDFPAPEAVFDELQPGATVELSPYSGPKRTIQARVQAVDSAVTAETRSFTVRTVIPNRNDAYRPGMSFRAKFAAPGQTRPAVPESAVVWGGDGSYVWAVRSGVARRVPVTIAARRSGMVLLSGKLRPQERIIVEGVQKVREGQRVTLVAPRRPEPQQATVRAPKPPQRDGAS</sequence>
<proteinExistence type="inferred from homology"/>
<dbReference type="PANTHER" id="PTHR30469">
    <property type="entry name" value="MULTIDRUG RESISTANCE PROTEIN MDTA"/>
    <property type="match status" value="1"/>
</dbReference>
<dbReference type="Gene3D" id="2.40.50.100">
    <property type="match status" value="1"/>
</dbReference>
<evidence type="ECO:0000313" key="7">
    <source>
        <dbReference type="Proteomes" id="UP001556118"/>
    </source>
</evidence>
<organism evidence="6 7">
    <name type="scientific">Novosphingobium rhizovicinum</name>
    <dbReference type="NCBI Taxonomy" id="3228928"/>
    <lineage>
        <taxon>Bacteria</taxon>
        <taxon>Pseudomonadati</taxon>
        <taxon>Pseudomonadota</taxon>
        <taxon>Alphaproteobacteria</taxon>
        <taxon>Sphingomonadales</taxon>
        <taxon>Sphingomonadaceae</taxon>
        <taxon>Novosphingobium</taxon>
    </lineage>
</organism>
<dbReference type="Pfam" id="PF25954">
    <property type="entry name" value="Beta-barrel_RND_2"/>
    <property type="match status" value="1"/>
</dbReference>
<dbReference type="Proteomes" id="UP001556118">
    <property type="component" value="Unassembled WGS sequence"/>
</dbReference>
<feature type="signal peptide" evidence="3">
    <location>
        <begin position="1"/>
        <end position="21"/>
    </location>
</feature>
<feature type="domain" description="YknX-like C-terminal permuted SH3-like" evidence="5">
    <location>
        <begin position="273"/>
        <end position="338"/>
    </location>
</feature>
<evidence type="ECO:0000259" key="4">
    <source>
        <dbReference type="Pfam" id="PF25954"/>
    </source>
</evidence>
<keyword evidence="7" id="KW-1185">Reference proteome</keyword>
<evidence type="ECO:0000256" key="2">
    <source>
        <dbReference type="SAM" id="MobiDB-lite"/>
    </source>
</evidence>
<dbReference type="Gene3D" id="1.10.287.470">
    <property type="entry name" value="Helix hairpin bin"/>
    <property type="match status" value="1"/>
</dbReference>
<protein>
    <submittedName>
        <fullName evidence="6">Efflux RND transporter periplasmic adaptor subunit</fullName>
    </submittedName>
</protein>
<evidence type="ECO:0000256" key="1">
    <source>
        <dbReference type="ARBA" id="ARBA00009477"/>
    </source>
</evidence>
<dbReference type="RefSeq" id="WP_367774886.1">
    <property type="nucleotide sequence ID" value="NZ_JBFNXR010000052.1"/>
</dbReference>
<dbReference type="PROSITE" id="PS51257">
    <property type="entry name" value="PROKAR_LIPOPROTEIN"/>
    <property type="match status" value="1"/>
</dbReference>
<dbReference type="InterPro" id="IPR006143">
    <property type="entry name" value="RND_pump_MFP"/>
</dbReference>
<accession>A0ABV3RF14</accession>
<dbReference type="Gene3D" id="2.40.30.170">
    <property type="match status" value="1"/>
</dbReference>
<dbReference type="SUPFAM" id="SSF111369">
    <property type="entry name" value="HlyD-like secretion proteins"/>
    <property type="match status" value="1"/>
</dbReference>
<feature type="domain" description="CusB-like beta-barrel" evidence="4">
    <location>
        <begin position="193"/>
        <end position="266"/>
    </location>
</feature>
<reference evidence="6 7" key="1">
    <citation type="submission" date="2024-06" db="EMBL/GenBank/DDBJ databases">
        <title>Novosphingobium rhizovicinus M1R2S20.</title>
        <authorList>
            <person name="Sun J.-Q."/>
        </authorList>
    </citation>
    <scope>NUCLEOTIDE SEQUENCE [LARGE SCALE GENOMIC DNA]</scope>
    <source>
        <strain evidence="6 7">M1R2S20</strain>
    </source>
</reference>
<dbReference type="InterPro" id="IPR058637">
    <property type="entry name" value="YknX-like_C"/>
</dbReference>
<gene>
    <name evidence="6" type="ORF">ABUH87_14960</name>
</gene>
<dbReference type="InterPro" id="IPR058792">
    <property type="entry name" value="Beta-barrel_RND_2"/>
</dbReference>
<dbReference type="Gene3D" id="2.40.420.20">
    <property type="match status" value="1"/>
</dbReference>
<dbReference type="Pfam" id="PF25989">
    <property type="entry name" value="YknX_C"/>
    <property type="match status" value="1"/>
</dbReference>
<name>A0ABV3RF14_9SPHN</name>
<dbReference type="NCBIfam" id="TIGR01730">
    <property type="entry name" value="RND_mfp"/>
    <property type="match status" value="1"/>
</dbReference>
<evidence type="ECO:0000256" key="3">
    <source>
        <dbReference type="SAM" id="SignalP"/>
    </source>
</evidence>
<feature type="region of interest" description="Disordered" evidence="2">
    <location>
        <begin position="341"/>
        <end position="364"/>
    </location>
</feature>
<evidence type="ECO:0000313" key="6">
    <source>
        <dbReference type="EMBL" id="MEW9856437.1"/>
    </source>
</evidence>